<feature type="transmembrane region" description="Helical" evidence="1">
    <location>
        <begin position="379"/>
        <end position="399"/>
    </location>
</feature>
<keyword evidence="1" id="KW-1133">Transmembrane helix</keyword>
<dbReference type="InParanoid" id="A0A1Z5JQB0"/>
<protein>
    <submittedName>
        <fullName evidence="2">Uncharacterized protein</fullName>
    </submittedName>
</protein>
<evidence type="ECO:0000256" key="1">
    <source>
        <dbReference type="SAM" id="Phobius"/>
    </source>
</evidence>
<reference evidence="2 3" key="1">
    <citation type="journal article" date="2015" name="Plant Cell">
        <title>Oil accumulation by the oleaginous diatom Fistulifera solaris as revealed by the genome and transcriptome.</title>
        <authorList>
            <person name="Tanaka T."/>
            <person name="Maeda Y."/>
            <person name="Veluchamy A."/>
            <person name="Tanaka M."/>
            <person name="Abida H."/>
            <person name="Marechal E."/>
            <person name="Bowler C."/>
            <person name="Muto M."/>
            <person name="Sunaga Y."/>
            <person name="Tanaka M."/>
            <person name="Yoshino T."/>
            <person name="Taniguchi T."/>
            <person name="Fukuda Y."/>
            <person name="Nemoto M."/>
            <person name="Matsumoto M."/>
            <person name="Wong P.S."/>
            <person name="Aburatani S."/>
            <person name="Fujibuchi W."/>
        </authorList>
    </citation>
    <scope>NUCLEOTIDE SEQUENCE [LARGE SCALE GENOMIC DNA]</scope>
    <source>
        <strain evidence="2 3">JPCC DA0580</strain>
    </source>
</reference>
<accession>A0A1Z5JQB0</accession>
<name>A0A1Z5JQB0_FISSO</name>
<evidence type="ECO:0000313" key="3">
    <source>
        <dbReference type="Proteomes" id="UP000198406"/>
    </source>
</evidence>
<dbReference type="GO" id="GO:0030246">
    <property type="term" value="F:carbohydrate binding"/>
    <property type="evidence" value="ECO:0007669"/>
    <property type="project" value="InterPro"/>
</dbReference>
<dbReference type="Proteomes" id="UP000198406">
    <property type="component" value="Unassembled WGS sequence"/>
</dbReference>
<dbReference type="EMBL" id="BDSP01000102">
    <property type="protein sequence ID" value="GAX16194.1"/>
    <property type="molecule type" value="Genomic_DNA"/>
</dbReference>
<dbReference type="OrthoDB" id="38238at2759"/>
<comment type="caution">
    <text evidence="2">The sequence shown here is derived from an EMBL/GenBank/DDBJ whole genome shotgun (WGS) entry which is preliminary data.</text>
</comment>
<dbReference type="AlphaFoldDB" id="A0A1Z5JQB0"/>
<keyword evidence="1" id="KW-0812">Transmembrane</keyword>
<sequence length="414" mass="46020">MHYANLTLDTGELSVVVYLPESLRTDLKDTSFYAGSRFDHSSMIGSIQRTTPDGRHHTLFGTDLWRIPHNEHWPESGVGLAAEFGVGDNGAFCFFHCGWQQGSDITNGVLGYTEAKLGEPFLKIGVGVLVKGTCPECDSAGDYKFNSPYLFAEEPQWKMEAAGPTSVKMKQEIRLRQYGYKLLKEISLTGSTLAVTTSLTNLGQDAFSTVWYSHNFFTCDGDAVGPGYALEMDLAGENRDPVYEEPGTWSWSTPLRTYARVIKKVRSIRIEWQDAIPPGPRIKSEFLNDGKTTGAFRLEACGTTIESTLHELQNNEMYAYNLYVERGTLSPEPQFLLHLAPGETRTWTQRLVFGDLNAMPATALAASVLGDGTSLPMSFLVQILPLLLVVVFFSMAVAFTRSWNSIRRRGYQSV</sequence>
<organism evidence="2 3">
    <name type="scientific">Fistulifera solaris</name>
    <name type="common">Oleaginous diatom</name>
    <dbReference type="NCBI Taxonomy" id="1519565"/>
    <lineage>
        <taxon>Eukaryota</taxon>
        <taxon>Sar</taxon>
        <taxon>Stramenopiles</taxon>
        <taxon>Ochrophyta</taxon>
        <taxon>Bacillariophyta</taxon>
        <taxon>Bacillariophyceae</taxon>
        <taxon>Bacillariophycidae</taxon>
        <taxon>Naviculales</taxon>
        <taxon>Naviculaceae</taxon>
        <taxon>Fistulifera</taxon>
    </lineage>
</organism>
<evidence type="ECO:0000313" key="2">
    <source>
        <dbReference type="EMBL" id="GAX16194.1"/>
    </source>
</evidence>
<keyword evidence="1" id="KW-0472">Membrane</keyword>
<proteinExistence type="predicted"/>
<keyword evidence="3" id="KW-1185">Reference proteome</keyword>
<dbReference type="InterPro" id="IPR014718">
    <property type="entry name" value="GH-type_carb-bd"/>
</dbReference>
<gene>
    <name evidence="2" type="ORF">FisN_3Hh325</name>
</gene>
<dbReference type="Gene3D" id="2.70.98.10">
    <property type="match status" value="1"/>
</dbReference>